<dbReference type="CDD" id="cd00085">
    <property type="entry name" value="HNHc"/>
    <property type="match status" value="1"/>
</dbReference>
<feature type="domain" description="Methyltransferase" evidence="5">
    <location>
        <begin position="42"/>
        <end position="136"/>
    </location>
</feature>
<feature type="domain" description="HNH nuclease" evidence="4">
    <location>
        <begin position="445"/>
        <end position="487"/>
    </location>
</feature>
<sequence>MNASNFYTLKAEDCFAQYQALSFEQVHRDWLDLLPGKAGLALDVGAGSGRDAAALAARGWDVVAVEPADGLMNLGRQHTQGLAVHWINDTLPQLAQVRVLSQTYDLILLSAVWMHLPESTRERAFRVLANLLAPGGVLVISLRHGPSTDERVFHSVSVAELEQFAKQQALKPLRVSRTDDELQRKQVNWETVVFQLLDNGTGALPTVRYIIVNDSKAATYKLGLLRSVTLIAETLPGLVLRRNDTEVVLPLGAVALVWLQLYLPLLARHNIRQNPQGSYGFAKAAFFELGRLSTFDLQVGSRFEGPQAKCVHQALKDAANNILKMPTHYITWPGTNQPVFVGQTFRTRFIGQHICLDKEYFSSFGEFSVPTAIWDCCSQYACWIDPALVNEWALVSKGWNKEIAASTIRDALELNPPKRSVTAARNIALELIGSKADLRCVWTAGKLTDTNLAIDHCFPWARWRNNDLWNLLPATDKANSSKSDKLPSAPLMEKSKPSITGWWQEGYLHSPLEESFWVQAKAALPLGEQVNDVSGLFDAMCLQRAVLRKNQRIEEWGKV</sequence>
<evidence type="ECO:0000256" key="2">
    <source>
        <dbReference type="ARBA" id="ARBA00022679"/>
    </source>
</evidence>
<evidence type="ECO:0000256" key="3">
    <source>
        <dbReference type="ARBA" id="ARBA00022691"/>
    </source>
</evidence>
<dbReference type="EMBL" id="AP028947">
    <property type="protein sequence ID" value="BET25012.1"/>
    <property type="molecule type" value="Genomic_DNA"/>
</dbReference>
<dbReference type="GO" id="GO:0032259">
    <property type="term" value="P:methylation"/>
    <property type="evidence" value="ECO:0007669"/>
    <property type="project" value="UniProtKB-KW"/>
</dbReference>
<dbReference type="InterPro" id="IPR041698">
    <property type="entry name" value="Methyltransf_25"/>
</dbReference>
<keyword evidence="3" id="KW-0949">S-adenosyl-L-methionine</keyword>
<dbReference type="KEGG" id="lto:RGQ30_05130"/>
<accession>A0AA86JIK3</accession>
<dbReference type="Gene3D" id="1.10.30.50">
    <property type="match status" value="1"/>
</dbReference>
<evidence type="ECO:0000259" key="4">
    <source>
        <dbReference type="Pfam" id="PF13395"/>
    </source>
</evidence>
<keyword evidence="2" id="KW-0808">Transferase</keyword>
<dbReference type="SUPFAM" id="SSF53335">
    <property type="entry name" value="S-adenosyl-L-methionine-dependent methyltransferases"/>
    <property type="match status" value="1"/>
</dbReference>
<dbReference type="Pfam" id="PF13649">
    <property type="entry name" value="Methyltransf_25"/>
    <property type="match status" value="1"/>
</dbReference>
<organism evidence="6 7">
    <name type="scientific">Limnobacter thiooxidans</name>
    <dbReference type="NCBI Taxonomy" id="131080"/>
    <lineage>
        <taxon>Bacteria</taxon>
        <taxon>Pseudomonadati</taxon>
        <taxon>Pseudomonadota</taxon>
        <taxon>Betaproteobacteria</taxon>
        <taxon>Burkholderiales</taxon>
        <taxon>Burkholderiaceae</taxon>
        <taxon>Limnobacter</taxon>
    </lineage>
</organism>
<gene>
    <name evidence="6" type="ORF">RGQ30_05130</name>
</gene>
<evidence type="ECO:0000313" key="7">
    <source>
        <dbReference type="Proteomes" id="UP001329151"/>
    </source>
</evidence>
<dbReference type="AlphaFoldDB" id="A0AA86JIK3"/>
<reference evidence="6 7" key="1">
    <citation type="submission" date="2023-10" db="EMBL/GenBank/DDBJ databases">
        <title>Complete Genome Sequence of Limnobacter thiooxidans CS-K2T, Isolated from freshwater lake sediments in Bavaria, Germany.</title>
        <authorList>
            <person name="Naruki M."/>
            <person name="Watanabe A."/>
            <person name="Warashina T."/>
            <person name="Morita T."/>
            <person name="Arakawa K."/>
        </authorList>
    </citation>
    <scope>NUCLEOTIDE SEQUENCE [LARGE SCALE GENOMIC DNA]</scope>
    <source>
        <strain evidence="6 7">CS-K2</strain>
    </source>
</reference>
<keyword evidence="7" id="KW-1185">Reference proteome</keyword>
<dbReference type="Pfam" id="PF13395">
    <property type="entry name" value="HNH_4"/>
    <property type="match status" value="1"/>
</dbReference>
<dbReference type="RefSeq" id="WP_130558469.1">
    <property type="nucleotide sequence ID" value="NZ_AP028947.1"/>
</dbReference>
<dbReference type="InterPro" id="IPR029063">
    <property type="entry name" value="SAM-dependent_MTases_sf"/>
</dbReference>
<dbReference type="CDD" id="cd02440">
    <property type="entry name" value="AdoMet_MTases"/>
    <property type="match status" value="1"/>
</dbReference>
<dbReference type="PANTHER" id="PTHR43464:SF19">
    <property type="entry name" value="UBIQUINONE BIOSYNTHESIS O-METHYLTRANSFERASE, MITOCHONDRIAL"/>
    <property type="match status" value="1"/>
</dbReference>
<dbReference type="Gene3D" id="3.40.50.150">
    <property type="entry name" value="Vaccinia Virus protein VP39"/>
    <property type="match status" value="1"/>
</dbReference>
<name>A0AA86JIK3_9BURK</name>
<evidence type="ECO:0000256" key="1">
    <source>
        <dbReference type="ARBA" id="ARBA00022603"/>
    </source>
</evidence>
<proteinExistence type="predicted"/>
<dbReference type="PANTHER" id="PTHR43464">
    <property type="entry name" value="METHYLTRANSFERASE"/>
    <property type="match status" value="1"/>
</dbReference>
<protein>
    <submittedName>
        <fullName evidence="6">Methyltransferase domain-containing protein</fullName>
    </submittedName>
</protein>
<dbReference type="Proteomes" id="UP001329151">
    <property type="component" value="Chromosome"/>
</dbReference>
<dbReference type="InterPro" id="IPR003615">
    <property type="entry name" value="HNH_nuc"/>
</dbReference>
<keyword evidence="1 6" id="KW-0489">Methyltransferase</keyword>
<dbReference type="GO" id="GO:0008168">
    <property type="term" value="F:methyltransferase activity"/>
    <property type="evidence" value="ECO:0007669"/>
    <property type="project" value="UniProtKB-KW"/>
</dbReference>
<evidence type="ECO:0000259" key="5">
    <source>
        <dbReference type="Pfam" id="PF13649"/>
    </source>
</evidence>
<evidence type="ECO:0000313" key="6">
    <source>
        <dbReference type="EMBL" id="BET25012.1"/>
    </source>
</evidence>